<comment type="similarity">
    <text evidence="2">Belongs to the sulfatase family.</text>
</comment>
<dbReference type="GO" id="GO:0004065">
    <property type="term" value="F:arylsulfatase activity"/>
    <property type="evidence" value="ECO:0007669"/>
    <property type="project" value="TreeGrafter"/>
</dbReference>
<organism evidence="8">
    <name type="scientific">Roseihalotalea indica</name>
    <dbReference type="NCBI Taxonomy" id="2867963"/>
    <lineage>
        <taxon>Bacteria</taxon>
        <taxon>Pseudomonadati</taxon>
        <taxon>Bacteroidota</taxon>
        <taxon>Cytophagia</taxon>
        <taxon>Cytophagales</taxon>
        <taxon>Catalimonadaceae</taxon>
        <taxon>Roseihalotalea</taxon>
    </lineage>
</organism>
<keyword evidence="4" id="KW-0732">Signal</keyword>
<evidence type="ECO:0000256" key="6">
    <source>
        <dbReference type="ARBA" id="ARBA00022837"/>
    </source>
</evidence>
<dbReference type="InterPro" id="IPR000917">
    <property type="entry name" value="Sulfatase_N"/>
</dbReference>
<keyword evidence="3" id="KW-0479">Metal-binding</keyword>
<dbReference type="Gene3D" id="3.40.720.10">
    <property type="entry name" value="Alkaline Phosphatase, subunit A"/>
    <property type="match status" value="1"/>
</dbReference>
<evidence type="ECO:0000313" key="8">
    <source>
        <dbReference type="EMBL" id="WKN40377.1"/>
    </source>
</evidence>
<accession>A0AA49JKL9</accession>
<proteinExistence type="inferred from homology"/>
<dbReference type="Pfam" id="PF00884">
    <property type="entry name" value="Sulfatase"/>
    <property type="match status" value="1"/>
</dbReference>
<evidence type="ECO:0000256" key="2">
    <source>
        <dbReference type="ARBA" id="ARBA00008779"/>
    </source>
</evidence>
<reference evidence="8" key="1">
    <citation type="journal article" date="2023" name="Comput. Struct. Biotechnol. J.">
        <title>Discovery of a novel marine Bacteroidetes with a rich repertoire of carbohydrate-active enzymes.</title>
        <authorList>
            <person name="Chen B."/>
            <person name="Liu G."/>
            <person name="Chen Q."/>
            <person name="Wang H."/>
            <person name="Liu L."/>
            <person name="Tang K."/>
        </authorList>
    </citation>
    <scope>NUCLEOTIDE SEQUENCE</scope>
    <source>
        <strain evidence="8">TK19036</strain>
    </source>
</reference>
<name>A0AA49JKL9_9BACT</name>
<evidence type="ECO:0000256" key="5">
    <source>
        <dbReference type="ARBA" id="ARBA00022801"/>
    </source>
</evidence>
<dbReference type="EMBL" id="CP120682">
    <property type="protein sequence ID" value="WKN40377.1"/>
    <property type="molecule type" value="Genomic_DNA"/>
</dbReference>
<dbReference type="InterPro" id="IPR050738">
    <property type="entry name" value="Sulfatase"/>
</dbReference>
<evidence type="ECO:0000256" key="3">
    <source>
        <dbReference type="ARBA" id="ARBA00022723"/>
    </source>
</evidence>
<dbReference type="GO" id="GO:0046872">
    <property type="term" value="F:metal ion binding"/>
    <property type="evidence" value="ECO:0007669"/>
    <property type="project" value="UniProtKB-KW"/>
</dbReference>
<gene>
    <name evidence="8" type="ORF">K4G66_24785</name>
</gene>
<protein>
    <submittedName>
        <fullName evidence="8">Sulfatase-like hydrolase/transferase</fullName>
    </submittedName>
</protein>
<dbReference type="InterPro" id="IPR017850">
    <property type="entry name" value="Alkaline_phosphatase_core_sf"/>
</dbReference>
<dbReference type="AlphaFoldDB" id="A0AA49JKL9"/>
<evidence type="ECO:0000256" key="1">
    <source>
        <dbReference type="ARBA" id="ARBA00001913"/>
    </source>
</evidence>
<reference evidence="8" key="2">
    <citation type="journal article" date="2024" name="Antonie Van Leeuwenhoek">
        <title>Roseihalotalea indica gen. nov., sp. nov., a halophilic Bacteroidetes from mesopelagic Southwest Indian Ocean with higher carbohydrate metabolic potential.</title>
        <authorList>
            <person name="Chen B."/>
            <person name="Zhang M."/>
            <person name="Lin D."/>
            <person name="Ye J."/>
            <person name="Tang K."/>
        </authorList>
    </citation>
    <scope>NUCLEOTIDE SEQUENCE</scope>
    <source>
        <strain evidence="8">TK19036</strain>
    </source>
</reference>
<dbReference type="Gene3D" id="3.30.1120.10">
    <property type="match status" value="1"/>
</dbReference>
<keyword evidence="5 8" id="KW-0378">Hydrolase</keyword>
<comment type="cofactor">
    <cofactor evidence="1">
        <name>Ca(2+)</name>
        <dbReference type="ChEBI" id="CHEBI:29108"/>
    </cofactor>
</comment>
<dbReference type="SUPFAM" id="SSF53649">
    <property type="entry name" value="Alkaline phosphatase-like"/>
    <property type="match status" value="1"/>
</dbReference>
<feature type="domain" description="Sulfatase N-terminal" evidence="7">
    <location>
        <begin position="7"/>
        <end position="173"/>
    </location>
</feature>
<evidence type="ECO:0000259" key="7">
    <source>
        <dbReference type="Pfam" id="PF00884"/>
    </source>
</evidence>
<keyword evidence="6" id="KW-0106">Calcium</keyword>
<sequence>MHDAEEGEYLTDYLTRKAAEFIEEHQSHLFYLQLSYYTPHTPLQAPEHLVKKYQQKEGEKGHNNPVYAAMIESLDSGVGQLMDKLDELGIAENTIFIFYSDNGGVGGYGYLNHEEDNITDNSPLKGGKTTYYEGGIRVPLIIRWPAVIESGSQSEEPVIGIDFYPTFLEAAGAEKPKGYLLDGVSLMSLFQKPDSCLDREFLYWHFPGYPNVAWRTGPVSVIRQGPWKLIKFYETNRVELYNLDQDMSEQQDLAQSQPEVRTKLQTQLEKWLQENEVPMPQKRGGTSGP</sequence>
<dbReference type="PANTHER" id="PTHR42693:SF42">
    <property type="entry name" value="ARYLSULFATASE G"/>
    <property type="match status" value="1"/>
</dbReference>
<evidence type="ECO:0000256" key="4">
    <source>
        <dbReference type="ARBA" id="ARBA00022729"/>
    </source>
</evidence>
<dbReference type="PANTHER" id="PTHR42693">
    <property type="entry name" value="ARYLSULFATASE FAMILY MEMBER"/>
    <property type="match status" value="1"/>
</dbReference>